<proteinExistence type="predicted"/>
<keyword evidence="2" id="KW-1185">Reference proteome</keyword>
<reference evidence="1 2" key="1">
    <citation type="submission" date="2019-09" db="EMBL/GenBank/DDBJ databases">
        <title>Genome sequence of Rhodovastum atsumiense, a diverse member of the Acetobacteraceae family of non-sulfur purple photosynthetic bacteria.</title>
        <authorList>
            <person name="Meyer T."/>
            <person name="Kyndt J."/>
        </authorList>
    </citation>
    <scope>NUCLEOTIDE SEQUENCE [LARGE SCALE GENOMIC DNA]</scope>
    <source>
        <strain evidence="1 2">DSM 21279</strain>
    </source>
</reference>
<dbReference type="Pfam" id="PF13489">
    <property type="entry name" value="Methyltransf_23"/>
    <property type="match status" value="1"/>
</dbReference>
<dbReference type="OrthoDB" id="7348755at2"/>
<name>A0A5M6ILC6_9PROT</name>
<dbReference type="PANTHER" id="PTHR43861:SF1">
    <property type="entry name" value="TRANS-ACONITATE 2-METHYLTRANSFERASE"/>
    <property type="match status" value="1"/>
</dbReference>
<dbReference type="AlphaFoldDB" id="A0A5M6ILC6"/>
<organism evidence="1 2">
    <name type="scientific">Rhodovastum atsumiense</name>
    <dbReference type="NCBI Taxonomy" id="504468"/>
    <lineage>
        <taxon>Bacteria</taxon>
        <taxon>Pseudomonadati</taxon>
        <taxon>Pseudomonadota</taxon>
        <taxon>Alphaproteobacteria</taxon>
        <taxon>Acetobacterales</taxon>
        <taxon>Acetobacteraceae</taxon>
        <taxon>Rhodovastum</taxon>
    </lineage>
</organism>
<keyword evidence="1" id="KW-0808">Transferase</keyword>
<keyword evidence="1" id="KW-0489">Methyltransferase</keyword>
<dbReference type="PANTHER" id="PTHR43861">
    <property type="entry name" value="TRANS-ACONITATE 2-METHYLTRANSFERASE-RELATED"/>
    <property type="match status" value="1"/>
</dbReference>
<dbReference type="Proteomes" id="UP000325255">
    <property type="component" value="Unassembled WGS sequence"/>
</dbReference>
<dbReference type="EMBL" id="VWPK01000060">
    <property type="protein sequence ID" value="KAA5609070.1"/>
    <property type="molecule type" value="Genomic_DNA"/>
</dbReference>
<dbReference type="GO" id="GO:0032259">
    <property type="term" value="P:methylation"/>
    <property type="evidence" value="ECO:0007669"/>
    <property type="project" value="UniProtKB-KW"/>
</dbReference>
<gene>
    <name evidence="1" type="ORF">F1189_25925</name>
</gene>
<evidence type="ECO:0000313" key="1">
    <source>
        <dbReference type="EMBL" id="KAA5609070.1"/>
    </source>
</evidence>
<protein>
    <submittedName>
        <fullName evidence="1">Class I SAM-dependent methyltransferase</fullName>
    </submittedName>
</protein>
<dbReference type="SUPFAM" id="SSF53335">
    <property type="entry name" value="S-adenosyl-L-methionine-dependent methyltransferases"/>
    <property type="match status" value="1"/>
</dbReference>
<evidence type="ECO:0000313" key="2">
    <source>
        <dbReference type="Proteomes" id="UP000325255"/>
    </source>
</evidence>
<accession>A0A5M6ILC6</accession>
<dbReference type="Gene3D" id="3.40.50.150">
    <property type="entry name" value="Vaccinia Virus protein VP39"/>
    <property type="match status" value="1"/>
</dbReference>
<comment type="caution">
    <text evidence="1">The sequence shown here is derived from an EMBL/GenBank/DDBJ whole genome shotgun (WGS) entry which is preliminary data.</text>
</comment>
<dbReference type="RefSeq" id="WP_150044330.1">
    <property type="nucleotide sequence ID" value="NZ_OW485601.1"/>
</dbReference>
<sequence>MSDPSLDFYDRHATTYVEQGDVNPRLAAFLALLPAGGRILELGSGSGRDALAMLQAGFAVEPTDGSAALARQAEARLGRTVRLMAFDQLEAEQDFDGIYASASLLHARRAALPGIISRLHRALKPGGYAWASFKDGTQEGHDGFGRYYNYLDRAALAAMWSGGAPWSSLAFESWDGLGYDRLPTRWHAVIARR</sequence>
<dbReference type="GO" id="GO:0008168">
    <property type="term" value="F:methyltransferase activity"/>
    <property type="evidence" value="ECO:0007669"/>
    <property type="project" value="UniProtKB-KW"/>
</dbReference>
<dbReference type="CDD" id="cd02440">
    <property type="entry name" value="AdoMet_MTases"/>
    <property type="match status" value="1"/>
</dbReference>
<dbReference type="InterPro" id="IPR029063">
    <property type="entry name" value="SAM-dependent_MTases_sf"/>
</dbReference>